<proteinExistence type="predicted"/>
<dbReference type="Proteomes" id="UP000636800">
    <property type="component" value="Unassembled WGS sequence"/>
</dbReference>
<dbReference type="EMBL" id="JADCNL010000004">
    <property type="protein sequence ID" value="KAG0485932.1"/>
    <property type="molecule type" value="Genomic_DNA"/>
</dbReference>
<accession>A0A835V5A4</accession>
<sequence>MSGASQVQFQNTASQTAAAFGDYTRKCGFGKPSKMQPYAKVHELIKPWQVVAEFKRQNIE</sequence>
<protein>
    <submittedName>
        <fullName evidence="1">Uncharacterized protein</fullName>
    </submittedName>
</protein>
<dbReference type="AlphaFoldDB" id="A0A835V5A4"/>
<reference evidence="1 2" key="1">
    <citation type="journal article" date="2020" name="Nat. Food">
        <title>A phased Vanilla planifolia genome enables genetic improvement of flavour and production.</title>
        <authorList>
            <person name="Hasing T."/>
            <person name="Tang H."/>
            <person name="Brym M."/>
            <person name="Khazi F."/>
            <person name="Huang T."/>
            <person name="Chambers A.H."/>
        </authorList>
    </citation>
    <scope>NUCLEOTIDE SEQUENCE [LARGE SCALE GENOMIC DNA]</scope>
    <source>
        <tissue evidence="1">Leaf</tissue>
    </source>
</reference>
<organism evidence="1 2">
    <name type="scientific">Vanilla planifolia</name>
    <name type="common">Vanilla</name>
    <dbReference type="NCBI Taxonomy" id="51239"/>
    <lineage>
        <taxon>Eukaryota</taxon>
        <taxon>Viridiplantae</taxon>
        <taxon>Streptophyta</taxon>
        <taxon>Embryophyta</taxon>
        <taxon>Tracheophyta</taxon>
        <taxon>Spermatophyta</taxon>
        <taxon>Magnoliopsida</taxon>
        <taxon>Liliopsida</taxon>
        <taxon>Asparagales</taxon>
        <taxon>Orchidaceae</taxon>
        <taxon>Vanilloideae</taxon>
        <taxon>Vanilleae</taxon>
        <taxon>Vanilla</taxon>
    </lineage>
</organism>
<evidence type="ECO:0000313" key="1">
    <source>
        <dbReference type="EMBL" id="KAG0485932.1"/>
    </source>
</evidence>
<gene>
    <name evidence="1" type="ORF">HPP92_010011</name>
</gene>
<keyword evidence="2" id="KW-1185">Reference proteome</keyword>
<comment type="caution">
    <text evidence="1">The sequence shown here is derived from an EMBL/GenBank/DDBJ whole genome shotgun (WGS) entry which is preliminary data.</text>
</comment>
<name>A0A835V5A4_VANPL</name>
<evidence type="ECO:0000313" key="2">
    <source>
        <dbReference type="Proteomes" id="UP000636800"/>
    </source>
</evidence>